<feature type="non-terminal residue" evidence="8">
    <location>
        <position position="217"/>
    </location>
</feature>
<keyword evidence="3 6" id="KW-0799">Topoisomerase</keyword>
<dbReference type="GO" id="GO:0003677">
    <property type="term" value="F:DNA binding"/>
    <property type="evidence" value="ECO:0007669"/>
    <property type="project" value="UniProtKB-UniRule"/>
</dbReference>
<proteinExistence type="inferred from homology"/>
<dbReference type="SMART" id="SM00433">
    <property type="entry name" value="TOP2c"/>
    <property type="match status" value="1"/>
</dbReference>
<dbReference type="InterPro" id="IPR014721">
    <property type="entry name" value="Ribsml_uS5_D2-typ_fold_subgr"/>
</dbReference>
<keyword evidence="6" id="KW-0067">ATP-binding</keyword>
<dbReference type="EC" id="5.6.2.2" evidence="6"/>
<feature type="non-terminal residue" evidence="8">
    <location>
        <position position="1"/>
    </location>
</feature>
<protein>
    <recommendedName>
        <fullName evidence="6">DNA topoisomerase 2</fullName>
        <ecNumber evidence="6">5.6.2.2</ecNumber>
    </recommendedName>
</protein>
<dbReference type="AlphaFoldDB" id="A0A813ICX8"/>
<dbReference type="GO" id="GO:0005524">
    <property type="term" value="F:ATP binding"/>
    <property type="evidence" value="ECO:0007669"/>
    <property type="project" value="UniProtKB-UniRule"/>
</dbReference>
<dbReference type="InterPro" id="IPR050634">
    <property type="entry name" value="DNA_Topoisomerase_II"/>
</dbReference>
<comment type="cofactor">
    <cofactor evidence="2">
        <name>Mg(2+)</name>
        <dbReference type="ChEBI" id="CHEBI:18420"/>
    </cofactor>
</comment>
<comment type="catalytic activity">
    <reaction evidence="1 6">
        <text>ATP-dependent breakage, passage and rejoining of double-stranded DNA.</text>
        <dbReference type="EC" id="5.6.2.2"/>
    </reaction>
</comment>
<dbReference type="GO" id="GO:0006265">
    <property type="term" value="P:DNA topological change"/>
    <property type="evidence" value="ECO:0007669"/>
    <property type="project" value="UniProtKB-UniRule"/>
</dbReference>
<dbReference type="EMBL" id="CAJNNW010007011">
    <property type="protein sequence ID" value="CAE8648838.1"/>
    <property type="molecule type" value="Genomic_DNA"/>
</dbReference>
<dbReference type="InterPro" id="IPR036890">
    <property type="entry name" value="HATPase_C_sf"/>
</dbReference>
<name>A0A813ICX8_POLGL</name>
<dbReference type="CDD" id="cd03481">
    <property type="entry name" value="TopoIIA_Trans_ScTopoIIA"/>
    <property type="match status" value="1"/>
</dbReference>
<dbReference type="InterPro" id="IPR013506">
    <property type="entry name" value="Topo_IIA_bsu_dom2"/>
</dbReference>
<dbReference type="InterPro" id="IPR001241">
    <property type="entry name" value="Topo_IIA"/>
</dbReference>
<dbReference type="PANTHER" id="PTHR10169:SF38">
    <property type="entry name" value="DNA TOPOISOMERASE 2"/>
    <property type="match status" value="1"/>
</dbReference>
<comment type="subunit">
    <text evidence="6">Homodimer.</text>
</comment>
<gene>
    <name evidence="8" type="ORF">PGLA2088_LOCUS6916</name>
</gene>
<feature type="domain" description="DNA topoisomerase type IIA subunit B" evidence="7">
    <location>
        <begin position="100"/>
        <end position="197"/>
    </location>
</feature>
<sequence length="217" mass="24441">RRGYKQVWRSNMSIREEPRVSTDYVGEDFTSVTFTPDLPRLGMVCLEDDIVSLMRRRAYDIAATTRGRCKVYLDGELLDVKSFEDYIGLFVGSEEFRFSEACNSRWEVGVSLTDGSGFQQVSFVNSIYTSRGGTHVNYVTDQVVTALLEDLAKQKGGTLTVKPQHVKSHLFIFVNCLIENPAFDSQTKETMTSKKERFGSTCELSAELLQAVRESGV</sequence>
<evidence type="ECO:0000256" key="2">
    <source>
        <dbReference type="ARBA" id="ARBA00001946"/>
    </source>
</evidence>
<dbReference type="GO" id="GO:0003918">
    <property type="term" value="F:DNA topoisomerase type II (double strand cut, ATP-hydrolyzing) activity"/>
    <property type="evidence" value="ECO:0007669"/>
    <property type="project" value="UniProtKB-UniRule"/>
</dbReference>
<evidence type="ECO:0000259" key="7">
    <source>
        <dbReference type="Pfam" id="PF00204"/>
    </source>
</evidence>
<comment type="similarity">
    <text evidence="6">Belongs to the type II topoisomerase family.</text>
</comment>
<dbReference type="Gene3D" id="3.30.565.10">
    <property type="entry name" value="Histidine kinase-like ATPase, C-terminal domain"/>
    <property type="match status" value="1"/>
</dbReference>
<evidence type="ECO:0000256" key="5">
    <source>
        <dbReference type="ARBA" id="ARBA00023235"/>
    </source>
</evidence>
<dbReference type="Pfam" id="PF00204">
    <property type="entry name" value="DNA_gyraseB"/>
    <property type="match status" value="1"/>
</dbReference>
<dbReference type="SUPFAM" id="SSF55874">
    <property type="entry name" value="ATPase domain of HSP90 chaperone/DNA topoisomerase II/histidine kinase"/>
    <property type="match status" value="1"/>
</dbReference>
<dbReference type="SUPFAM" id="SSF54211">
    <property type="entry name" value="Ribosomal protein S5 domain 2-like"/>
    <property type="match status" value="1"/>
</dbReference>
<comment type="function">
    <text evidence="6">Control of topological states of DNA by transient breakage and subsequent rejoining of DNA strands. Topoisomerase II makes double-strand breaks.</text>
</comment>
<evidence type="ECO:0000256" key="6">
    <source>
        <dbReference type="RuleBase" id="RU362094"/>
    </source>
</evidence>
<evidence type="ECO:0000256" key="1">
    <source>
        <dbReference type="ARBA" id="ARBA00000185"/>
    </source>
</evidence>
<evidence type="ECO:0000313" key="9">
    <source>
        <dbReference type="Proteomes" id="UP000626109"/>
    </source>
</evidence>
<dbReference type="PANTHER" id="PTHR10169">
    <property type="entry name" value="DNA TOPOISOMERASE/GYRASE"/>
    <property type="match status" value="1"/>
</dbReference>
<dbReference type="GO" id="GO:0005634">
    <property type="term" value="C:nucleus"/>
    <property type="evidence" value="ECO:0007669"/>
    <property type="project" value="TreeGrafter"/>
</dbReference>
<evidence type="ECO:0000256" key="3">
    <source>
        <dbReference type="ARBA" id="ARBA00023029"/>
    </source>
</evidence>
<accession>A0A813ICX8</accession>
<evidence type="ECO:0000313" key="8">
    <source>
        <dbReference type="EMBL" id="CAE8648838.1"/>
    </source>
</evidence>
<comment type="caution">
    <text evidence="8">The sequence shown here is derived from an EMBL/GenBank/DDBJ whole genome shotgun (WGS) entry which is preliminary data.</text>
</comment>
<dbReference type="GO" id="GO:0000712">
    <property type="term" value="P:resolution of meiotic recombination intermediates"/>
    <property type="evidence" value="ECO:0007669"/>
    <property type="project" value="TreeGrafter"/>
</dbReference>
<dbReference type="InterPro" id="IPR020568">
    <property type="entry name" value="Ribosomal_Su5_D2-typ_SF"/>
</dbReference>
<dbReference type="Gene3D" id="3.30.230.10">
    <property type="match status" value="1"/>
</dbReference>
<keyword evidence="6" id="KW-0547">Nucleotide-binding</keyword>
<keyword evidence="5 6" id="KW-0413">Isomerase</keyword>
<organism evidence="8 9">
    <name type="scientific">Polarella glacialis</name>
    <name type="common">Dinoflagellate</name>
    <dbReference type="NCBI Taxonomy" id="89957"/>
    <lineage>
        <taxon>Eukaryota</taxon>
        <taxon>Sar</taxon>
        <taxon>Alveolata</taxon>
        <taxon>Dinophyceae</taxon>
        <taxon>Suessiales</taxon>
        <taxon>Suessiaceae</taxon>
        <taxon>Polarella</taxon>
    </lineage>
</organism>
<keyword evidence="4 6" id="KW-0238">DNA-binding</keyword>
<evidence type="ECO:0000256" key="4">
    <source>
        <dbReference type="ARBA" id="ARBA00023125"/>
    </source>
</evidence>
<dbReference type="Proteomes" id="UP000626109">
    <property type="component" value="Unassembled WGS sequence"/>
</dbReference>
<reference evidence="8" key="1">
    <citation type="submission" date="2021-02" db="EMBL/GenBank/DDBJ databases">
        <authorList>
            <person name="Dougan E. K."/>
            <person name="Rhodes N."/>
            <person name="Thang M."/>
            <person name="Chan C."/>
        </authorList>
    </citation>
    <scope>NUCLEOTIDE SEQUENCE</scope>
</reference>
<dbReference type="GO" id="GO:0000819">
    <property type="term" value="P:sister chromatid segregation"/>
    <property type="evidence" value="ECO:0007669"/>
    <property type="project" value="TreeGrafter"/>
</dbReference>
<dbReference type="FunFam" id="3.30.230.10:FF:000008">
    <property type="entry name" value="DNA topoisomerase 2"/>
    <property type="match status" value="1"/>
</dbReference>